<feature type="compositionally biased region" description="Polar residues" evidence="2">
    <location>
        <begin position="77"/>
        <end position="92"/>
    </location>
</feature>
<dbReference type="Pfam" id="PF05794">
    <property type="entry name" value="Tcp11"/>
    <property type="match status" value="1"/>
</dbReference>
<evidence type="ECO:0000256" key="2">
    <source>
        <dbReference type="SAM" id="MobiDB-lite"/>
    </source>
</evidence>
<feature type="compositionally biased region" description="Low complexity" evidence="2">
    <location>
        <begin position="32"/>
        <end position="41"/>
    </location>
</feature>
<protein>
    <submittedName>
        <fullName evidence="3">T-complex protein 11-domain-containing protein</fullName>
    </submittedName>
</protein>
<evidence type="ECO:0000313" key="4">
    <source>
        <dbReference type="Proteomes" id="UP001303115"/>
    </source>
</evidence>
<proteinExistence type="inferred from homology"/>
<comment type="caution">
    <text evidence="3">The sequence shown here is derived from an EMBL/GenBank/DDBJ whole genome shotgun (WGS) entry which is preliminary data.</text>
</comment>
<evidence type="ECO:0000313" key="3">
    <source>
        <dbReference type="EMBL" id="KAK4034120.1"/>
    </source>
</evidence>
<keyword evidence="4" id="KW-1185">Reference proteome</keyword>
<dbReference type="GO" id="GO:0010737">
    <property type="term" value="P:protein kinase A signaling"/>
    <property type="evidence" value="ECO:0007669"/>
    <property type="project" value="TreeGrafter"/>
</dbReference>
<dbReference type="PANTHER" id="PTHR12832">
    <property type="entry name" value="TESTIS-SPECIFIC PROTEIN PBS13 T-COMPLEX 11"/>
    <property type="match status" value="1"/>
</dbReference>
<reference evidence="4" key="1">
    <citation type="journal article" date="2023" name="Mol. Phylogenet. Evol.">
        <title>Genome-scale phylogeny and comparative genomics of the fungal order Sordariales.</title>
        <authorList>
            <person name="Hensen N."/>
            <person name="Bonometti L."/>
            <person name="Westerberg I."/>
            <person name="Brannstrom I.O."/>
            <person name="Guillou S."/>
            <person name="Cros-Aarteil S."/>
            <person name="Calhoun S."/>
            <person name="Haridas S."/>
            <person name="Kuo A."/>
            <person name="Mondo S."/>
            <person name="Pangilinan J."/>
            <person name="Riley R."/>
            <person name="LaButti K."/>
            <person name="Andreopoulos B."/>
            <person name="Lipzen A."/>
            <person name="Chen C."/>
            <person name="Yan M."/>
            <person name="Daum C."/>
            <person name="Ng V."/>
            <person name="Clum A."/>
            <person name="Steindorff A."/>
            <person name="Ohm R.A."/>
            <person name="Martin F."/>
            <person name="Silar P."/>
            <person name="Natvig D.O."/>
            <person name="Lalanne C."/>
            <person name="Gautier V."/>
            <person name="Ament-Velasquez S.L."/>
            <person name="Kruys A."/>
            <person name="Hutchinson M.I."/>
            <person name="Powell A.J."/>
            <person name="Barry K."/>
            <person name="Miller A.N."/>
            <person name="Grigoriev I.V."/>
            <person name="Debuchy R."/>
            <person name="Gladieux P."/>
            <person name="Hiltunen Thoren M."/>
            <person name="Johannesson H."/>
        </authorList>
    </citation>
    <scope>NUCLEOTIDE SEQUENCE [LARGE SCALE GENOMIC DNA]</scope>
    <source>
        <strain evidence="4">CBS 284.82</strain>
    </source>
</reference>
<gene>
    <name evidence="3" type="ORF">C8A01DRAFT_19025</name>
</gene>
<comment type="similarity">
    <text evidence="1">Belongs to the TCP11 family.</text>
</comment>
<name>A0AAN6P9E2_9PEZI</name>
<feature type="compositionally biased region" description="Gly residues" evidence="2">
    <location>
        <begin position="1"/>
        <end position="10"/>
    </location>
</feature>
<sequence length="686" mass="76857">MSDQGAGGGIESHMSTHRRQDSGEEPIPTEPAPETRAPPSESDAEELSPPPQDLPRGSRKLSQSTSERGARVVSPPQALSRNPSTCSTSSNARPHAEYLPARTPALEQRPPPPTSHPSISPNPQLEPPVTKATLSELDVQKIVHNPKLRHDINFDPELHFRPNLDGDKGKRKQEKANQFWNALYDQLLLFVMDRETFHARYGHGEWCLPVLLRAVREIIETLVPQRDRELLNEGLNVDLLMQQFNRGVADLEKLASWLASVLKLHCAPMRDEWVDEMYQELSNGNRNNDMTELVKGMRSLLSVLEAMKLDVANHQIRCLRPVLIEDTVHFEQRFFVRKMESRKLSIAPSRMWYRAAQEYTERLYAASPMPYLHAFGEMSVFFEALSRLVLPSTCLKAIPPTFVFDEDRILKLRSDMHDSICLEICMRKFEDLERLSKVTQLCVPSYVSEDASNNRLSGDFNNFMAAGTSRPSSLAFSDRSSNFSSPRNSGGFFAQPAADSADSRSRAFELYHSLVALLHTAPPAGNPAERWKDLAGSMALQILRYANAPTSLPGFENQLAACLDDVNADLFRDVESQLQQRLIAELARRVTELKNLSGVALFSHATGGRLHGQSRPFDRRGGGDQSQRSSGLFGGDAPRDPREEAGIEDIGLRLAHLGVLHWRVWAPLAYEGDIESELNAMQNSMI</sequence>
<evidence type="ECO:0000256" key="1">
    <source>
        <dbReference type="ARBA" id="ARBA00010954"/>
    </source>
</evidence>
<dbReference type="PANTHER" id="PTHR12832:SF11">
    <property type="entry name" value="LD23868P"/>
    <property type="match status" value="1"/>
</dbReference>
<dbReference type="Proteomes" id="UP001303115">
    <property type="component" value="Unassembled WGS sequence"/>
</dbReference>
<feature type="region of interest" description="Disordered" evidence="2">
    <location>
        <begin position="1"/>
        <end position="128"/>
    </location>
</feature>
<dbReference type="InterPro" id="IPR008862">
    <property type="entry name" value="Tcp11"/>
</dbReference>
<accession>A0AAN6P9E2</accession>
<dbReference type="AlphaFoldDB" id="A0AAN6P9E2"/>
<organism evidence="3 4">
    <name type="scientific">Parachaetomium inaequale</name>
    <dbReference type="NCBI Taxonomy" id="2588326"/>
    <lineage>
        <taxon>Eukaryota</taxon>
        <taxon>Fungi</taxon>
        <taxon>Dikarya</taxon>
        <taxon>Ascomycota</taxon>
        <taxon>Pezizomycotina</taxon>
        <taxon>Sordariomycetes</taxon>
        <taxon>Sordariomycetidae</taxon>
        <taxon>Sordariales</taxon>
        <taxon>Chaetomiaceae</taxon>
        <taxon>Parachaetomium</taxon>
    </lineage>
</organism>
<dbReference type="EMBL" id="MU854494">
    <property type="protein sequence ID" value="KAK4034120.1"/>
    <property type="molecule type" value="Genomic_DNA"/>
</dbReference>
<feature type="region of interest" description="Disordered" evidence="2">
    <location>
        <begin position="610"/>
        <end position="641"/>
    </location>
</feature>